<keyword evidence="1" id="KW-0408">Iron</keyword>
<dbReference type="InterPro" id="IPR038157">
    <property type="entry name" value="FeoA_core_dom"/>
</dbReference>
<protein>
    <recommendedName>
        <fullName evidence="2">Ferrous iron transporter FeoA-like domain-containing protein</fullName>
    </recommendedName>
</protein>
<dbReference type="InterPro" id="IPR007167">
    <property type="entry name" value="Fe-transptr_FeoA-like"/>
</dbReference>
<dbReference type="eggNOG" id="COG1918">
    <property type="taxonomic scope" value="Bacteria"/>
</dbReference>
<dbReference type="HOGENOM" id="CLU_150646_12_0_3"/>
<dbReference type="KEGG" id="scs:Sta7437_0574"/>
<evidence type="ECO:0000256" key="1">
    <source>
        <dbReference type="ARBA" id="ARBA00023004"/>
    </source>
</evidence>
<dbReference type="OrthoDB" id="9811076at2"/>
<sequence length="84" mass="9024">MLVQTNIKELSMGSVATVVGFDKVYGGYIGKLLAKGLTPGTTFTVLNLTLPGSEIAIMLPEKIVKLSKPEVDALCIEEIKEEEV</sequence>
<reference evidence="4" key="1">
    <citation type="journal article" date="2013" name="Proc. Natl. Acad. Sci. U.S.A.">
        <title>Improving the coverage of the cyanobacterial phylum using diversity-driven genome sequencing.</title>
        <authorList>
            <person name="Shih P.M."/>
            <person name="Wu D."/>
            <person name="Latifi A."/>
            <person name="Axen S.D."/>
            <person name="Fewer D.P."/>
            <person name="Talla E."/>
            <person name="Calteau A."/>
            <person name="Cai F."/>
            <person name="Tandeau de Marsac N."/>
            <person name="Rippka R."/>
            <person name="Herdman M."/>
            <person name="Sivonen K."/>
            <person name="Coursin T."/>
            <person name="Laurent T."/>
            <person name="Goodwin L."/>
            <person name="Nolan M."/>
            <person name="Davenport K.W."/>
            <person name="Han C.S."/>
            <person name="Rubin E.M."/>
            <person name="Eisen J.A."/>
            <person name="Woyke T."/>
            <person name="Gugger M."/>
            <person name="Kerfeld C.A."/>
        </authorList>
    </citation>
    <scope>NUCLEOTIDE SEQUENCE [LARGE SCALE GENOMIC DNA]</scope>
    <source>
        <strain evidence="4">ATCC 29371 / PCC 7437</strain>
    </source>
</reference>
<organism evidence="3 4">
    <name type="scientific">Stanieria cyanosphaera (strain ATCC 29371 / PCC 7437)</name>
    <dbReference type="NCBI Taxonomy" id="111780"/>
    <lineage>
        <taxon>Bacteria</taxon>
        <taxon>Bacillati</taxon>
        <taxon>Cyanobacteriota</taxon>
        <taxon>Cyanophyceae</taxon>
        <taxon>Pleurocapsales</taxon>
        <taxon>Dermocarpellaceae</taxon>
        <taxon>Stanieria</taxon>
    </lineage>
</organism>
<name>K9XQ03_STAC7</name>
<dbReference type="InterPro" id="IPR008988">
    <property type="entry name" value="Transcriptional_repressor_C"/>
</dbReference>
<dbReference type="SUPFAM" id="SSF50037">
    <property type="entry name" value="C-terminal domain of transcriptional repressors"/>
    <property type="match status" value="1"/>
</dbReference>
<dbReference type="GO" id="GO:0046914">
    <property type="term" value="F:transition metal ion binding"/>
    <property type="evidence" value="ECO:0007669"/>
    <property type="project" value="InterPro"/>
</dbReference>
<gene>
    <name evidence="3" type="ordered locus">Sta7437_0574</name>
</gene>
<dbReference type="Gene3D" id="2.30.30.90">
    <property type="match status" value="1"/>
</dbReference>
<proteinExistence type="predicted"/>
<dbReference type="Pfam" id="PF04023">
    <property type="entry name" value="FeoA"/>
    <property type="match status" value="1"/>
</dbReference>
<dbReference type="AlphaFoldDB" id="K9XQ03"/>
<evidence type="ECO:0000259" key="2">
    <source>
        <dbReference type="Pfam" id="PF04023"/>
    </source>
</evidence>
<dbReference type="EMBL" id="CP003653">
    <property type="protein sequence ID" value="AFZ34174.1"/>
    <property type="molecule type" value="Genomic_DNA"/>
</dbReference>
<dbReference type="RefSeq" id="WP_015191847.1">
    <property type="nucleotide sequence ID" value="NC_019748.1"/>
</dbReference>
<evidence type="ECO:0000313" key="4">
    <source>
        <dbReference type="Proteomes" id="UP000010473"/>
    </source>
</evidence>
<keyword evidence="4" id="KW-1185">Reference proteome</keyword>
<accession>K9XQ03</accession>
<feature type="domain" description="Ferrous iron transporter FeoA-like" evidence="2">
    <location>
        <begin position="8"/>
        <end position="77"/>
    </location>
</feature>
<evidence type="ECO:0000313" key="3">
    <source>
        <dbReference type="EMBL" id="AFZ34174.1"/>
    </source>
</evidence>
<dbReference type="Proteomes" id="UP000010473">
    <property type="component" value="Chromosome"/>
</dbReference>